<dbReference type="Proteomes" id="UP001631949">
    <property type="component" value="Unassembled WGS sequence"/>
</dbReference>
<organism evidence="1 2">
    <name type="scientific">Peptococcus simiae</name>
    <dbReference type="NCBI Taxonomy" id="1643805"/>
    <lineage>
        <taxon>Bacteria</taxon>
        <taxon>Bacillati</taxon>
        <taxon>Bacillota</taxon>
        <taxon>Clostridia</taxon>
        <taxon>Eubacteriales</taxon>
        <taxon>Peptococcaceae</taxon>
        <taxon>Peptococcus</taxon>
    </lineage>
</organism>
<proteinExistence type="predicted"/>
<gene>
    <name evidence="1" type="ORF">ACKQTC_02170</name>
</gene>
<dbReference type="PANTHER" id="PTHR32329">
    <property type="entry name" value="BIFUNCTIONAL PROTEIN [INCLUDES 2-HYDROXYACYL-COA DEHYDRATASE (N-TER) AND ITS ACTIVATOR DOMAIN (C_TERM)-RELATED"/>
    <property type="match status" value="1"/>
</dbReference>
<protein>
    <submittedName>
        <fullName evidence="1">2-hydroxyglutaryl-CoA dehydratase</fullName>
    </submittedName>
</protein>
<evidence type="ECO:0000313" key="2">
    <source>
        <dbReference type="Proteomes" id="UP001631949"/>
    </source>
</evidence>
<keyword evidence="2" id="KW-1185">Reference proteome</keyword>
<reference evidence="1 2" key="1">
    <citation type="journal article" date="2016" name="Int. J. Syst. Evol. Microbiol.">
        <title>Peptococcus simiae sp. nov., isolated from rhesus macaque faeces and emended description of the genus Peptococcus.</title>
        <authorList>
            <person name="Shkoporov A.N."/>
            <person name="Efimov B.A."/>
            <person name="Kondova I."/>
            <person name="Ouwerling B."/>
            <person name="Chaplin A.V."/>
            <person name="Shcherbakova V.A."/>
            <person name="Langermans J.A.M."/>
        </authorList>
    </citation>
    <scope>NUCLEOTIDE SEQUENCE [LARGE SCALE GENOMIC DNA]</scope>
    <source>
        <strain evidence="1 2">M108</strain>
    </source>
</reference>
<accession>A0ABW9GXM2</accession>
<name>A0ABW9GXM2_9FIRM</name>
<evidence type="ECO:0000313" key="1">
    <source>
        <dbReference type="EMBL" id="MFM9413175.1"/>
    </source>
</evidence>
<dbReference type="EMBL" id="JBJUVG010000002">
    <property type="protein sequence ID" value="MFM9413175.1"/>
    <property type="molecule type" value="Genomic_DNA"/>
</dbReference>
<sequence length="420" mass="47570">MSTTNRVVFTEEMKETHTILVPMMLPIHFKFLQRILEMEGYKIDVLTGQGQELIDTGLKYTHNDTCYPAQLTIGQLMQAALSGKYDTDRIALLLMQTGGGCRASNYVSLLRKALKQAHMEHIPVLSFNLLGLEKNPGFTLSKDLIHRMAVGVLYGDVLMDLYNQTLPYEVHSGDCDALVETLVEELCDKFKRHEAFKDKDIVRESRDILQRFSEIEVREEERIRVGIVGEIYVKFAPLGNNNLEAFLRSEGAEVVVPGLMDFVLYTIDAGIEDNKLYGTGFIKRLVSEYLYRRVIRLQNNIIDQYADYPRFKAPAHFEETKGQAAEIVHVGTKMGEGWLLTGEMVELINSGVNNIVCTQPFGCLPNHIVGRGMMRKIKEIYPEANIVPIDYDASATQVNQENRLKLMLSSARSQANKKPL</sequence>
<dbReference type="InterPro" id="IPR051805">
    <property type="entry name" value="Dehydratase_Activator_Redct"/>
</dbReference>
<dbReference type="RefSeq" id="WP_408976791.1">
    <property type="nucleotide sequence ID" value="NZ_JBJUVG010000002.1"/>
</dbReference>
<dbReference type="PANTHER" id="PTHR32329:SF4">
    <property type="entry name" value="ACTIVATOR OF 2-HYDROXYACYL-COA DEHYDRATASE"/>
    <property type="match status" value="1"/>
</dbReference>
<comment type="caution">
    <text evidence="1">The sequence shown here is derived from an EMBL/GenBank/DDBJ whole genome shotgun (WGS) entry which is preliminary data.</text>
</comment>